<comment type="caution">
    <text evidence="1">The sequence shown here is derived from an EMBL/GenBank/DDBJ whole genome shotgun (WGS) entry which is preliminary data.</text>
</comment>
<proteinExistence type="predicted"/>
<reference evidence="1" key="1">
    <citation type="journal article" date="2020" name="Cell Host Microbe">
        <title>Functional and Genomic Variation between Human-Derived Isolates of Lachnospiraceae Reveals Inter- and Intra-Species Diversity.</title>
        <authorList>
            <person name="Sorbara M.T."/>
            <person name="Littmann E.R."/>
            <person name="Fontana E."/>
            <person name="Moody T.U."/>
            <person name="Kohout C.E."/>
            <person name="Gjonbalaj M."/>
            <person name="Eaton V."/>
            <person name="Seok R."/>
            <person name="Leiner I.M."/>
            <person name="Pamer E.G."/>
        </authorList>
    </citation>
    <scope>NUCLEOTIDE SEQUENCE</scope>
    <source>
        <strain evidence="1">MSK.11.9</strain>
    </source>
</reference>
<organism evidence="1 2">
    <name type="scientific">Mediterraneibacter gnavus</name>
    <name type="common">Ruminococcus gnavus</name>
    <dbReference type="NCBI Taxonomy" id="33038"/>
    <lineage>
        <taxon>Bacteria</taxon>
        <taxon>Bacillati</taxon>
        <taxon>Bacillota</taxon>
        <taxon>Clostridia</taxon>
        <taxon>Lachnospirales</taxon>
        <taxon>Lachnospiraceae</taxon>
        <taxon>Mediterraneibacter</taxon>
    </lineage>
</organism>
<evidence type="ECO:0008006" key="3">
    <source>
        <dbReference type="Google" id="ProtNLM"/>
    </source>
</evidence>
<dbReference type="RefSeq" id="WP_055169383.1">
    <property type="nucleotide sequence ID" value="NZ_CAXUME010000022.1"/>
</dbReference>
<dbReference type="EMBL" id="JAAIRY010000065">
    <property type="protein sequence ID" value="NSI66671.1"/>
    <property type="molecule type" value="Genomic_DNA"/>
</dbReference>
<name>A0AB36DKY4_MEDGN</name>
<sequence>MTEERLPLFIGVDTIKADLGVSRAKAYEVIKELNAEMKAQNPRAIVVNGKVNRIWYEEACLLTGAH</sequence>
<gene>
    <name evidence="1" type="ORF">G4981_15685</name>
</gene>
<evidence type="ECO:0000313" key="1">
    <source>
        <dbReference type="EMBL" id="NSI66671.1"/>
    </source>
</evidence>
<dbReference type="AlphaFoldDB" id="A0AB36DKY4"/>
<protein>
    <recommendedName>
        <fullName evidence="3">DNA-binding protein</fullName>
    </recommendedName>
</protein>
<accession>A0AB36DKY4</accession>
<evidence type="ECO:0000313" key="2">
    <source>
        <dbReference type="Proteomes" id="UP001296581"/>
    </source>
</evidence>
<reference evidence="1" key="2">
    <citation type="submission" date="2020-02" db="EMBL/GenBank/DDBJ databases">
        <authorList>
            <person name="Littmann E."/>
            <person name="Sorbara M."/>
        </authorList>
    </citation>
    <scope>NUCLEOTIDE SEQUENCE</scope>
    <source>
        <strain evidence="1">MSK.11.9</strain>
    </source>
</reference>
<dbReference type="Proteomes" id="UP001296581">
    <property type="component" value="Unassembled WGS sequence"/>
</dbReference>